<sequence length="399" mass="42964">MRSSTLPYATRAAGLVGSVIDSSTSLLHKQTHDIVRFAMGSPAAEAIPSRILAGIAADQLNRPDSYDYAATEGDPPLHAALLDALRGTSDETTPDRLTITAGGMQGLDLFCKIFVDPGDLVTVESPTYTNGSATALSYGATLLEIPVDDNGMDVDALEHLVAAAGRKPKAIYTIPTFQNPSGVTLSLDRRLRLLELARNWGSMVIDDDPYGLLRFAGDPLPTLRELGGGDPLVFSVRTFSKIVAPGLRVGWVDTVAELQPLLINAKQAMDTCTNLPAQRLLTGFLTGGHLAEHLVTQRAEYKRRKEAMHAALREHFGGTARWTDPDGGFFLWVTLDEGVDATRLFDIALAEGVAFIPGAAFSPSGRFTNALRLCFASTPPDRIREGVARLRRAVDKSRP</sequence>
<proteinExistence type="predicted"/>
<dbReference type="InterPro" id="IPR015421">
    <property type="entry name" value="PyrdxlP-dep_Trfase_major"/>
</dbReference>
<evidence type="ECO:0000313" key="7">
    <source>
        <dbReference type="Proteomes" id="UP000062255"/>
    </source>
</evidence>
<evidence type="ECO:0000256" key="4">
    <source>
        <dbReference type="ARBA" id="ARBA00022898"/>
    </source>
</evidence>
<keyword evidence="3 6" id="KW-0808">Transferase</keyword>
<dbReference type="Gene3D" id="3.90.1150.10">
    <property type="entry name" value="Aspartate Aminotransferase, domain 1"/>
    <property type="match status" value="1"/>
</dbReference>
<dbReference type="CDD" id="cd00609">
    <property type="entry name" value="AAT_like"/>
    <property type="match status" value="1"/>
</dbReference>
<dbReference type="STRING" id="134601.AFA91_27085"/>
<evidence type="ECO:0000256" key="3">
    <source>
        <dbReference type="ARBA" id="ARBA00022679"/>
    </source>
</evidence>
<dbReference type="InterPro" id="IPR015424">
    <property type="entry name" value="PyrdxlP-dep_Trfase"/>
</dbReference>
<dbReference type="InterPro" id="IPR015422">
    <property type="entry name" value="PyrdxlP-dep_Trfase_small"/>
</dbReference>
<dbReference type="GO" id="GO:0008483">
    <property type="term" value="F:transaminase activity"/>
    <property type="evidence" value="ECO:0007669"/>
    <property type="project" value="UniProtKB-KW"/>
</dbReference>
<dbReference type="PANTHER" id="PTHR42790">
    <property type="entry name" value="AMINOTRANSFERASE"/>
    <property type="match status" value="1"/>
</dbReference>
<protein>
    <submittedName>
        <fullName evidence="6">Aspartate aminotransferase</fullName>
    </submittedName>
</protein>
<dbReference type="OrthoDB" id="199743at2"/>
<comment type="cofactor">
    <cofactor evidence="1">
        <name>pyridoxal 5'-phosphate</name>
        <dbReference type="ChEBI" id="CHEBI:597326"/>
    </cofactor>
</comment>
<evidence type="ECO:0000256" key="2">
    <source>
        <dbReference type="ARBA" id="ARBA00022576"/>
    </source>
</evidence>
<dbReference type="Pfam" id="PF00155">
    <property type="entry name" value="Aminotran_1_2"/>
    <property type="match status" value="1"/>
</dbReference>
<evidence type="ECO:0000259" key="5">
    <source>
        <dbReference type="Pfam" id="PF00155"/>
    </source>
</evidence>
<dbReference type="PANTHER" id="PTHR42790:SF19">
    <property type="entry name" value="KYNURENINE_ALPHA-AMINOADIPATE AMINOTRANSFERASE, MITOCHONDRIAL"/>
    <property type="match status" value="1"/>
</dbReference>
<feature type="domain" description="Aminotransferase class I/classII large" evidence="5">
    <location>
        <begin position="59"/>
        <end position="390"/>
    </location>
</feature>
<accession>A0A0K0XC21</accession>
<dbReference type="PATRIC" id="fig|134601.6.peg.5595"/>
<dbReference type="GO" id="GO:1901605">
    <property type="term" value="P:alpha-amino acid metabolic process"/>
    <property type="evidence" value="ECO:0007669"/>
    <property type="project" value="TreeGrafter"/>
</dbReference>
<dbReference type="RefSeq" id="WP_049747409.1">
    <property type="nucleotide sequence ID" value="NZ_CP012150.1"/>
</dbReference>
<dbReference type="EMBL" id="CP012150">
    <property type="protein sequence ID" value="AKS34950.1"/>
    <property type="molecule type" value="Genomic_DNA"/>
</dbReference>
<dbReference type="SUPFAM" id="SSF53383">
    <property type="entry name" value="PLP-dependent transferases"/>
    <property type="match status" value="1"/>
</dbReference>
<gene>
    <name evidence="6" type="ORF">AFA91_27085</name>
</gene>
<dbReference type="InterPro" id="IPR050859">
    <property type="entry name" value="Class-I_PLP-dep_aminotransf"/>
</dbReference>
<evidence type="ECO:0000313" key="6">
    <source>
        <dbReference type="EMBL" id="AKS34950.1"/>
    </source>
</evidence>
<organism evidence="6 7">
    <name type="scientific">Mycolicibacterium goodii</name>
    <name type="common">Mycobacterium goodii</name>
    <dbReference type="NCBI Taxonomy" id="134601"/>
    <lineage>
        <taxon>Bacteria</taxon>
        <taxon>Bacillati</taxon>
        <taxon>Actinomycetota</taxon>
        <taxon>Actinomycetes</taxon>
        <taxon>Mycobacteriales</taxon>
        <taxon>Mycobacteriaceae</taxon>
        <taxon>Mycolicibacterium</taxon>
    </lineage>
</organism>
<name>A0A0K0XC21_MYCGD</name>
<dbReference type="Proteomes" id="UP000062255">
    <property type="component" value="Chromosome"/>
</dbReference>
<dbReference type="InterPro" id="IPR004839">
    <property type="entry name" value="Aminotransferase_I/II_large"/>
</dbReference>
<dbReference type="GO" id="GO:0030170">
    <property type="term" value="F:pyridoxal phosphate binding"/>
    <property type="evidence" value="ECO:0007669"/>
    <property type="project" value="InterPro"/>
</dbReference>
<dbReference type="Gene3D" id="3.40.640.10">
    <property type="entry name" value="Type I PLP-dependent aspartate aminotransferase-like (Major domain)"/>
    <property type="match status" value="1"/>
</dbReference>
<keyword evidence="4" id="KW-0663">Pyridoxal phosphate</keyword>
<dbReference type="KEGG" id="mgo:AFA91_27085"/>
<keyword evidence="2 6" id="KW-0032">Aminotransferase</keyword>
<reference evidence="6 7" key="1">
    <citation type="submission" date="2015-07" db="EMBL/GenBank/DDBJ databases">
        <title>Complete genome sequence of Mycobacterium goodii X7B, a facultative thermophilic biodesulfurizing bacterium.</title>
        <authorList>
            <person name="Yu B."/>
            <person name="Li F."/>
            <person name="Xu P."/>
        </authorList>
    </citation>
    <scope>NUCLEOTIDE SEQUENCE [LARGE SCALE GENOMIC DNA]</scope>
    <source>
        <strain evidence="6 7">X7B</strain>
    </source>
</reference>
<evidence type="ECO:0000256" key="1">
    <source>
        <dbReference type="ARBA" id="ARBA00001933"/>
    </source>
</evidence>
<dbReference type="AlphaFoldDB" id="A0A0K0XC21"/>